<accession>A0A069E8R7</accession>
<dbReference type="InterPro" id="IPR029058">
    <property type="entry name" value="AB_hydrolase_fold"/>
</dbReference>
<sequence length="428" mass="48788">MLYSFVEMNRAAMAPMRMAVRAGRMAMHSSINPIAKTEYGKALTAFADVFESATRYYGKPEWGIESVKINSAPVPVTPTVAWRSPWCNMVHFRKDPDALAFARKPGAAPLPRMLIVAPLSGHYATLLRGTVEGFLETHDVYIADWSDARMAPVWLGRFDLDDYMDHVRKMISHIGPGAHVLAVCQPGPPVLAAISMMAEDDDPNRPASMTFMGSPIDTRRSPTVPNELAEEQSFEWFQENMIYTVPGPYPGVFRRVYPGFVQLASFMNMNWGRHVDAQWRFFNHLVEGDGDNAGKHREFYDEYLSVLDMTEEFYLQTILRVFQEHHLPRGIMKYRYSRQIRPEKIRDVALMTVEGEKDDISGIGQTQAAHDLCTQLPKEMQLDYIQPGVGHYGVFNGNRFRTEIAPRVTEFTRRFTHRELDEAALDKV</sequence>
<dbReference type="InterPro" id="IPR009656">
    <property type="entry name" value="PHB_depo_C"/>
</dbReference>
<evidence type="ECO:0000313" key="2">
    <source>
        <dbReference type="EMBL" id="KCZ84601.1"/>
    </source>
</evidence>
<dbReference type="InterPro" id="IPR051321">
    <property type="entry name" value="PHA/PHB_synthase"/>
</dbReference>
<dbReference type="SUPFAM" id="SSF53474">
    <property type="entry name" value="alpha/beta-Hydrolases"/>
    <property type="match status" value="1"/>
</dbReference>
<dbReference type="NCBIfam" id="TIGR01849">
    <property type="entry name" value="PHB_depoly_PhaZ"/>
    <property type="match status" value="1"/>
</dbReference>
<dbReference type="STRING" id="1280949.HAD_02940"/>
<dbReference type="PANTHER" id="PTHR36837">
    <property type="entry name" value="POLY(3-HYDROXYALKANOATE) POLYMERASE SUBUNIT PHAC"/>
    <property type="match status" value="1"/>
</dbReference>
<name>A0A069E8R7_9PROT</name>
<dbReference type="Pfam" id="PF06850">
    <property type="entry name" value="PHB_depo_C"/>
    <property type="match status" value="1"/>
</dbReference>
<feature type="domain" description="PHB de-polymerase C-terminal" evidence="1">
    <location>
        <begin position="213"/>
        <end position="414"/>
    </location>
</feature>
<dbReference type="InterPro" id="IPR010915">
    <property type="entry name" value="PHB_depoly_PhaZ"/>
</dbReference>
<comment type="caution">
    <text evidence="2">The sequence shown here is derived from an EMBL/GenBank/DDBJ whole genome shotgun (WGS) entry which is preliminary data.</text>
</comment>
<dbReference type="PANTHER" id="PTHR36837:SF4">
    <property type="entry name" value="BLR0908 PROTEIN"/>
    <property type="match status" value="1"/>
</dbReference>
<keyword evidence="3" id="KW-1185">Reference proteome</keyword>
<dbReference type="PATRIC" id="fig|1280949.3.peg.601"/>
<evidence type="ECO:0000313" key="3">
    <source>
        <dbReference type="Proteomes" id="UP000027446"/>
    </source>
</evidence>
<gene>
    <name evidence="2" type="ORF">HAD_02940</name>
</gene>
<protein>
    <submittedName>
        <fullName evidence="2">Polyhydroxyalkanoate depolymerase</fullName>
    </submittedName>
</protein>
<evidence type="ECO:0000259" key="1">
    <source>
        <dbReference type="Pfam" id="PF06850"/>
    </source>
</evidence>
<dbReference type="EMBL" id="ARYH01000001">
    <property type="protein sequence ID" value="KCZ84601.1"/>
    <property type="molecule type" value="Genomic_DNA"/>
</dbReference>
<dbReference type="RefSeq" id="WP_035569348.1">
    <property type="nucleotide sequence ID" value="NZ_ARYH01000001.1"/>
</dbReference>
<reference evidence="2 3" key="1">
    <citation type="journal article" date="2014" name="Antonie Van Leeuwenhoek">
        <title>Hyphomonas beringensis sp. nov. and Hyphomonas chukchiensis sp. nov., isolated from surface seawater of the Bering Sea and Chukchi Sea.</title>
        <authorList>
            <person name="Li C."/>
            <person name="Lai Q."/>
            <person name="Li G."/>
            <person name="Dong C."/>
            <person name="Wang J."/>
            <person name="Liao Y."/>
            <person name="Shao Z."/>
        </authorList>
    </citation>
    <scope>NUCLEOTIDE SEQUENCE [LARGE SCALE GENOMIC DNA]</scope>
    <source>
        <strain evidence="2 3">MHS-3</strain>
    </source>
</reference>
<organism evidence="2 3">
    <name type="scientific">Hyphomonas adhaerens MHS-3</name>
    <dbReference type="NCBI Taxonomy" id="1280949"/>
    <lineage>
        <taxon>Bacteria</taxon>
        <taxon>Pseudomonadati</taxon>
        <taxon>Pseudomonadota</taxon>
        <taxon>Alphaproteobacteria</taxon>
        <taxon>Hyphomonadales</taxon>
        <taxon>Hyphomonadaceae</taxon>
        <taxon>Hyphomonas</taxon>
    </lineage>
</organism>
<dbReference type="Proteomes" id="UP000027446">
    <property type="component" value="Unassembled WGS sequence"/>
</dbReference>
<proteinExistence type="predicted"/>
<dbReference type="PIRSF" id="PIRSF020818">
    <property type="entry name" value="PHB_depoly_PhaZ"/>
    <property type="match status" value="1"/>
</dbReference>
<dbReference type="AlphaFoldDB" id="A0A069E8R7"/>
<dbReference type="OrthoDB" id="9774318at2"/>
<dbReference type="eggNOG" id="COG4553">
    <property type="taxonomic scope" value="Bacteria"/>
</dbReference>